<gene>
    <name evidence="1" type="ORF">KUH32_10060</name>
</gene>
<reference evidence="1" key="1">
    <citation type="submission" date="2021-06" db="EMBL/GenBank/DDBJ databases">
        <title>Thalassococcus sp. CAU 1522 isolated from sea sand, Republic of Korea.</title>
        <authorList>
            <person name="Kim W."/>
        </authorList>
    </citation>
    <scope>NUCLEOTIDE SEQUENCE</scope>
    <source>
        <strain evidence="1">CAU 1522</strain>
    </source>
</reference>
<evidence type="ECO:0000313" key="1">
    <source>
        <dbReference type="EMBL" id="MBV2360118.1"/>
    </source>
</evidence>
<keyword evidence="2" id="KW-1185">Reference proteome</keyword>
<accession>A0ABS6N8I6</accession>
<dbReference type="RefSeq" id="WP_217777888.1">
    <property type="nucleotide sequence ID" value="NZ_JAHRWL010000001.1"/>
</dbReference>
<dbReference type="EMBL" id="JAHRWL010000001">
    <property type="protein sequence ID" value="MBV2360118.1"/>
    <property type="molecule type" value="Genomic_DNA"/>
</dbReference>
<name>A0ABS6N8I6_9RHOB</name>
<proteinExistence type="predicted"/>
<evidence type="ECO:0000313" key="2">
    <source>
        <dbReference type="Proteomes" id="UP001166293"/>
    </source>
</evidence>
<dbReference type="Proteomes" id="UP001166293">
    <property type="component" value="Unassembled WGS sequence"/>
</dbReference>
<organism evidence="1 2">
    <name type="scientific">Thalassococcus arenae</name>
    <dbReference type="NCBI Taxonomy" id="2851652"/>
    <lineage>
        <taxon>Bacteria</taxon>
        <taxon>Pseudomonadati</taxon>
        <taxon>Pseudomonadota</taxon>
        <taxon>Alphaproteobacteria</taxon>
        <taxon>Rhodobacterales</taxon>
        <taxon>Roseobacteraceae</taxon>
        <taxon>Thalassococcus</taxon>
    </lineage>
</organism>
<comment type="caution">
    <text evidence="1">The sequence shown here is derived from an EMBL/GenBank/DDBJ whole genome shotgun (WGS) entry which is preliminary data.</text>
</comment>
<sequence>MPASFKWRISFIEDAQVMEADFSDFRFDSTATVNTVYDIIEDRIAETGEDSWFFLVNLNGTRIEPEAWIDYSRRGRALNAAHSMGSVRFDASPETAAQIERAAQTEAFDPNLFTSRAAALQRIAELPSTRRARVVFERHYDEAELAPRLSFDPETGIMEADFSNFTFHHAGDVNQFYDHIEARIALTGRDKWFFLVNLDDCRIEPAAWVQYAHRGKTLNIAHSLGSVRFAPGLETEADIRMRAESQDFRPNIRNTRQEALERIEEMRRELV</sequence>
<protein>
    <submittedName>
        <fullName evidence="1">Uncharacterized protein</fullName>
    </submittedName>
</protein>